<protein>
    <submittedName>
        <fullName evidence="2">Uncharacterized protein</fullName>
    </submittedName>
</protein>
<comment type="caution">
    <text evidence="2">The sequence shown here is derived from an EMBL/GenBank/DDBJ whole genome shotgun (WGS) entry which is preliminary data.</text>
</comment>
<feature type="compositionally biased region" description="Basic and acidic residues" evidence="1">
    <location>
        <begin position="546"/>
        <end position="579"/>
    </location>
</feature>
<feature type="region of interest" description="Disordered" evidence="1">
    <location>
        <begin position="774"/>
        <end position="798"/>
    </location>
</feature>
<feature type="compositionally biased region" description="Basic and acidic residues" evidence="1">
    <location>
        <begin position="903"/>
        <end position="915"/>
    </location>
</feature>
<evidence type="ECO:0000313" key="2">
    <source>
        <dbReference type="EMBL" id="KAA6392914.1"/>
    </source>
</evidence>
<dbReference type="EMBL" id="SNRW01002399">
    <property type="protein sequence ID" value="KAA6392914.1"/>
    <property type="molecule type" value="Genomic_DNA"/>
</dbReference>
<sequence>MSKNSIKPEPSEPRLFVNFGPPKFTARTPVTIISEQPEMGDQIGKFIQLELQPTLQDIERQLTPRQAISEGPQTLMTKVLQAMTGAQTSEINFWATNILDEQNCEAHRREIQCLSLLSITSITVQDEILDSKRSSIDKILQSEQALALYNIRISEGILAHLCEQQQELLVIDILSKMIYNLRVAERTLFARVRNEKGTNANYFSLAANSINSHLSSETESHMLGAQVIERSDITNKTAIRITNLMFGIQLLGKIRVKTKRFRQLTPSTIWKQIMRPMLNQNRKQALEKSQEIQITKTHIDMSPPNSGLRGQLPLGQGPMELYVPKNAVIQQESISHPAFNTEQEIPKIANGSDLIQVGKDDEGQYWPGFAPSVQHATDWRKPEQQDLAHSMDEVRTFRKEYNFDLRVACVRKEYDSENDSETLQPAKQQYKNLEFDSEDIEIDPYHHAIRDLDTTPVTEEVNRENDQDQEVIRDRETTKVQERLEWTSIEIRTDMKPGANREVEYEELLEAGTRITNEKKTNLLGQRSTTRNPLNWNRTHQYNYRNRGESWGDDLKDGSNKRIQMEKDLPENSNDRDSSWTEDDVPQHQIAASQPKQPAPPIQRIQQIHVQPKQQTTVQIPRQRCRKDAALKQDDIDQQEILQDKLAATQKEKEQYVQQKIVSPVSMMISTGMNKDKQSSLTQLREIPTQKTTHRGGDKQIQKKIEREILKQKTSKYLQQQGNNDINNMNVDTSDIQGTVGQLTGLQPSSCAQSSNLSAGLKLKETGLISANNKERTDLQINEGNENNAEEEEDEQTDEAALIQNKDYSVNLISQFPVQEKMGIQPQNNQGINTLSQMENDDAGPSPVGVQEKPKKVKGNKKMKIEGLSVSKEPNQSSNAQTQTKTASIVPKPKATPKKSRKKAELVKLEPKNSNDEDEEEVSPLIGQRFSNKRRSSLRSPSGIEKRSSLMRMAPQVTEERIGELIYKEKENGMGGKTKRFICVWKEIGKEDFIITGFYLRFKDQNSQ</sequence>
<feature type="region of interest" description="Disordered" evidence="1">
    <location>
        <begin position="821"/>
        <end position="951"/>
    </location>
</feature>
<organism evidence="2 3">
    <name type="scientific">Streblomastix strix</name>
    <dbReference type="NCBI Taxonomy" id="222440"/>
    <lineage>
        <taxon>Eukaryota</taxon>
        <taxon>Metamonada</taxon>
        <taxon>Preaxostyla</taxon>
        <taxon>Oxymonadida</taxon>
        <taxon>Streblomastigidae</taxon>
        <taxon>Streblomastix</taxon>
    </lineage>
</organism>
<dbReference type="Proteomes" id="UP000324800">
    <property type="component" value="Unassembled WGS sequence"/>
</dbReference>
<evidence type="ECO:0000256" key="1">
    <source>
        <dbReference type="SAM" id="MobiDB-lite"/>
    </source>
</evidence>
<gene>
    <name evidence="2" type="ORF">EZS28_011562</name>
</gene>
<evidence type="ECO:0000313" key="3">
    <source>
        <dbReference type="Proteomes" id="UP000324800"/>
    </source>
</evidence>
<feature type="region of interest" description="Disordered" evidence="1">
    <location>
        <begin position="525"/>
        <end position="601"/>
    </location>
</feature>
<feature type="compositionally biased region" description="Acidic residues" evidence="1">
    <location>
        <begin position="788"/>
        <end position="798"/>
    </location>
</feature>
<feature type="compositionally biased region" description="Polar residues" evidence="1">
    <location>
        <begin position="525"/>
        <end position="544"/>
    </location>
</feature>
<reference evidence="2 3" key="1">
    <citation type="submission" date="2019-03" db="EMBL/GenBank/DDBJ databases">
        <title>Single cell metagenomics reveals metabolic interactions within the superorganism composed of flagellate Streblomastix strix and complex community of Bacteroidetes bacteria on its surface.</title>
        <authorList>
            <person name="Treitli S.C."/>
            <person name="Kolisko M."/>
            <person name="Husnik F."/>
            <person name="Keeling P."/>
            <person name="Hampl V."/>
        </authorList>
    </citation>
    <scope>NUCLEOTIDE SEQUENCE [LARGE SCALE GENOMIC DNA]</scope>
    <source>
        <strain evidence="2">ST1C</strain>
    </source>
</reference>
<proteinExistence type="predicted"/>
<dbReference type="AlphaFoldDB" id="A0A5J4WD51"/>
<feature type="compositionally biased region" description="Polar residues" evidence="1">
    <location>
        <begin position="825"/>
        <end position="838"/>
    </location>
</feature>
<name>A0A5J4WD51_9EUKA</name>
<accession>A0A5J4WD51</accession>
<feature type="compositionally biased region" description="Polar residues" evidence="1">
    <location>
        <begin position="872"/>
        <end position="887"/>
    </location>
</feature>